<evidence type="ECO:0000313" key="2">
    <source>
        <dbReference type="Proteomes" id="UP000789706"/>
    </source>
</evidence>
<name>A0A9N9DAA6_9GLOM</name>
<organism evidence="1 2">
    <name type="scientific">Diversispora eburnea</name>
    <dbReference type="NCBI Taxonomy" id="1213867"/>
    <lineage>
        <taxon>Eukaryota</taxon>
        <taxon>Fungi</taxon>
        <taxon>Fungi incertae sedis</taxon>
        <taxon>Mucoromycota</taxon>
        <taxon>Glomeromycotina</taxon>
        <taxon>Glomeromycetes</taxon>
        <taxon>Diversisporales</taxon>
        <taxon>Diversisporaceae</taxon>
        <taxon>Diversispora</taxon>
    </lineage>
</organism>
<keyword evidence="2" id="KW-1185">Reference proteome</keyword>
<protein>
    <submittedName>
        <fullName evidence="1">748_t:CDS:1</fullName>
    </submittedName>
</protein>
<dbReference type="Proteomes" id="UP000789706">
    <property type="component" value="Unassembled WGS sequence"/>
</dbReference>
<feature type="non-terminal residue" evidence="1">
    <location>
        <position position="1"/>
    </location>
</feature>
<reference evidence="1" key="1">
    <citation type="submission" date="2021-06" db="EMBL/GenBank/DDBJ databases">
        <authorList>
            <person name="Kallberg Y."/>
            <person name="Tangrot J."/>
            <person name="Rosling A."/>
        </authorList>
    </citation>
    <scope>NUCLEOTIDE SEQUENCE</scope>
    <source>
        <strain evidence="1">AZ414A</strain>
    </source>
</reference>
<evidence type="ECO:0000313" key="1">
    <source>
        <dbReference type="EMBL" id="CAG8628316.1"/>
    </source>
</evidence>
<comment type="caution">
    <text evidence="1">The sequence shown here is derived from an EMBL/GenBank/DDBJ whole genome shotgun (WGS) entry which is preliminary data.</text>
</comment>
<dbReference type="EMBL" id="CAJVPK010003532">
    <property type="protein sequence ID" value="CAG8628316.1"/>
    <property type="molecule type" value="Genomic_DNA"/>
</dbReference>
<dbReference type="AlphaFoldDB" id="A0A9N9DAA6"/>
<sequence>NCYSTRSFDNRDQNFKYAKSRYPFVFAVSIVTLIRNKIFPLSYNSRSKSTSALHVSSIYLLKFEIVFIDNE</sequence>
<gene>
    <name evidence="1" type="ORF">DEBURN_LOCUS10664</name>
</gene>
<accession>A0A9N9DAA6</accession>
<proteinExistence type="predicted"/>